<organism evidence="2 3">
    <name type="scientific">Castanea mollissima</name>
    <name type="common">Chinese chestnut</name>
    <dbReference type="NCBI Taxonomy" id="60419"/>
    <lineage>
        <taxon>Eukaryota</taxon>
        <taxon>Viridiplantae</taxon>
        <taxon>Streptophyta</taxon>
        <taxon>Embryophyta</taxon>
        <taxon>Tracheophyta</taxon>
        <taxon>Spermatophyta</taxon>
        <taxon>Magnoliopsida</taxon>
        <taxon>eudicotyledons</taxon>
        <taxon>Gunneridae</taxon>
        <taxon>Pentapetalae</taxon>
        <taxon>rosids</taxon>
        <taxon>fabids</taxon>
        <taxon>Fagales</taxon>
        <taxon>Fagaceae</taxon>
        <taxon>Castanea</taxon>
    </lineage>
</organism>
<dbReference type="Gene3D" id="3.40.30.10">
    <property type="entry name" value="Glutaredoxin"/>
    <property type="match status" value="1"/>
</dbReference>
<keyword evidence="1" id="KW-0732">Signal</keyword>
<dbReference type="GO" id="GO:0046540">
    <property type="term" value="C:U4/U6 x U5 tri-snRNP complex"/>
    <property type="evidence" value="ECO:0007669"/>
    <property type="project" value="InterPro"/>
</dbReference>
<reference evidence="2" key="1">
    <citation type="submission" date="2020-03" db="EMBL/GenBank/DDBJ databases">
        <title>Castanea mollissima Vanexum genome sequencing.</title>
        <authorList>
            <person name="Staton M."/>
        </authorList>
    </citation>
    <scope>NUCLEOTIDE SEQUENCE</scope>
    <source>
        <tissue evidence="2">Leaf</tissue>
    </source>
</reference>
<feature type="signal peptide" evidence="1">
    <location>
        <begin position="1"/>
        <end position="17"/>
    </location>
</feature>
<protein>
    <submittedName>
        <fullName evidence="2">Uncharacterized protein</fullName>
    </submittedName>
</protein>
<accession>A0A8J4VFA7</accession>
<dbReference type="EMBL" id="JRKL02004028">
    <property type="protein sequence ID" value="KAF3953545.1"/>
    <property type="molecule type" value="Genomic_DNA"/>
</dbReference>
<evidence type="ECO:0000313" key="3">
    <source>
        <dbReference type="Proteomes" id="UP000737018"/>
    </source>
</evidence>
<evidence type="ECO:0000313" key="2">
    <source>
        <dbReference type="EMBL" id="KAF3953545.1"/>
    </source>
</evidence>
<dbReference type="OrthoDB" id="147752at2759"/>
<feature type="chain" id="PRO_5035313445" evidence="1">
    <location>
        <begin position="18"/>
        <end position="132"/>
    </location>
</feature>
<dbReference type="Proteomes" id="UP000737018">
    <property type="component" value="Unassembled WGS sequence"/>
</dbReference>
<name>A0A8J4VFA7_9ROSI</name>
<sequence length="132" mass="14919">MTRSLSSALSELLILSAFDLPTFFLNRLGRCPNLQVALEDIDSNEIQVYVKYFDITFIPSTVFFFNAHHMKMDFGAMIIPKTKTNPNSALRQFQSIKGLEFEYISSNVGGGDLGSKDANFVFERYPHNPLLS</sequence>
<proteinExistence type="predicted"/>
<keyword evidence="3" id="KW-1185">Reference proteome</keyword>
<comment type="caution">
    <text evidence="2">The sequence shown here is derived from an EMBL/GenBank/DDBJ whole genome shotgun (WGS) entry which is preliminary data.</text>
</comment>
<dbReference type="AlphaFoldDB" id="A0A8J4VFA7"/>
<gene>
    <name evidence="2" type="ORF">CMV_021024</name>
</gene>
<evidence type="ECO:0000256" key="1">
    <source>
        <dbReference type="SAM" id="SignalP"/>
    </source>
</evidence>
<dbReference type="Pfam" id="PF02966">
    <property type="entry name" value="DIM1"/>
    <property type="match status" value="1"/>
</dbReference>
<dbReference type="GO" id="GO:0000398">
    <property type="term" value="P:mRNA splicing, via spliceosome"/>
    <property type="evidence" value="ECO:0007669"/>
    <property type="project" value="InterPro"/>
</dbReference>
<dbReference type="InterPro" id="IPR004123">
    <property type="entry name" value="Dim1"/>
</dbReference>